<dbReference type="Pfam" id="PF03860">
    <property type="entry name" value="Csp"/>
    <property type="match status" value="1"/>
</dbReference>
<accession>A0A4Z0Q5A9</accession>
<evidence type="ECO:0000313" key="2">
    <source>
        <dbReference type="Proteomes" id="UP000297549"/>
    </source>
</evidence>
<proteinExistence type="predicted"/>
<organism evidence="1 2">
    <name type="scientific">Hymenobacter aquaticus</name>
    <dbReference type="NCBI Taxonomy" id="1867101"/>
    <lineage>
        <taxon>Bacteria</taxon>
        <taxon>Pseudomonadati</taxon>
        <taxon>Bacteroidota</taxon>
        <taxon>Cytophagia</taxon>
        <taxon>Cytophagales</taxon>
        <taxon>Hymenobacteraceae</taxon>
        <taxon>Hymenobacter</taxon>
    </lineage>
</organism>
<dbReference type="InterPro" id="IPR005560">
    <property type="entry name" value="Csp_YhjQ"/>
</dbReference>
<gene>
    <name evidence="1" type="ORF">E5K00_08725</name>
</gene>
<keyword evidence="2" id="KW-1185">Reference proteome</keyword>
<name>A0A4Z0Q5A9_9BACT</name>
<comment type="caution">
    <text evidence="1">The sequence shown here is derived from an EMBL/GenBank/DDBJ whole genome shotgun (WGS) entry which is preliminary data.</text>
</comment>
<dbReference type="AlphaFoldDB" id="A0A4Z0Q5A9"/>
<dbReference type="PANTHER" id="PTHR37310">
    <property type="entry name" value="CYTOPLASMIC PROTEIN-RELATED"/>
    <property type="match status" value="1"/>
</dbReference>
<reference evidence="1 2" key="1">
    <citation type="submission" date="2019-04" db="EMBL/GenBank/DDBJ databases">
        <authorList>
            <person name="Feng G."/>
            <person name="Zhang J."/>
            <person name="Zhu H."/>
        </authorList>
    </citation>
    <scope>NUCLEOTIDE SEQUENCE [LARGE SCALE GENOMIC DNA]</scope>
    <source>
        <strain evidence="1 2">JCM 31653</strain>
    </source>
</reference>
<protein>
    <submittedName>
        <fullName evidence="1">Four-helix bundle copper-binding protein</fullName>
    </submittedName>
</protein>
<dbReference type="CDD" id="cd08026">
    <property type="entry name" value="DUF326"/>
    <property type="match status" value="1"/>
</dbReference>
<evidence type="ECO:0000313" key="1">
    <source>
        <dbReference type="EMBL" id="TGE25257.1"/>
    </source>
</evidence>
<dbReference type="OrthoDB" id="5396211at2"/>
<dbReference type="EMBL" id="SRLC01000001">
    <property type="protein sequence ID" value="TGE25257.1"/>
    <property type="molecule type" value="Genomic_DNA"/>
</dbReference>
<sequence>MRGAEFSALSFPGGPPALVVPRHLYQLPDDPASVCPTYCLCMLPRQQHVLDALYACFVACEAQATHGLNHPEAPALSRSVRLSRDCADLCRLSAAFVGRGSEHTAHMLRECAELCRVCADECTQFSDEACRLCTDACRRAEDACRTAFVRPAALV</sequence>
<dbReference type="InterPro" id="IPR044543">
    <property type="entry name" value="YHJQ-like"/>
</dbReference>
<dbReference type="PANTHER" id="PTHR37310:SF1">
    <property type="entry name" value="CYTOPLASMIC PROTEIN"/>
    <property type="match status" value="1"/>
</dbReference>
<dbReference type="Gene3D" id="1.20.1270.360">
    <property type="match status" value="1"/>
</dbReference>
<dbReference type="Proteomes" id="UP000297549">
    <property type="component" value="Unassembled WGS sequence"/>
</dbReference>